<feature type="region of interest" description="Disordered" evidence="7">
    <location>
        <begin position="1940"/>
        <end position="1962"/>
    </location>
</feature>
<comment type="catalytic activity">
    <reaction evidence="6">
        <text>[(1-&gt;3)-alpha-D-glucosyl](n) + UDP-alpha-D-glucose = [(1-&gt;3)-alpha-D-glucosyl](n+1) + UDP + H(+)</text>
        <dbReference type="Rhea" id="RHEA:19749"/>
        <dbReference type="Rhea" id="RHEA-COMP:11150"/>
        <dbReference type="Rhea" id="RHEA-COMP:11151"/>
        <dbReference type="ChEBI" id="CHEBI:15378"/>
        <dbReference type="ChEBI" id="CHEBI:28100"/>
        <dbReference type="ChEBI" id="CHEBI:58223"/>
        <dbReference type="ChEBI" id="CHEBI:58885"/>
        <dbReference type="EC" id="2.4.1.183"/>
    </reaction>
</comment>
<keyword evidence="8" id="KW-0472">Membrane</keyword>
<evidence type="ECO:0000256" key="4">
    <source>
        <dbReference type="ARBA" id="ARBA00022679"/>
    </source>
</evidence>
<evidence type="ECO:0000256" key="8">
    <source>
        <dbReference type="SAM" id="Phobius"/>
    </source>
</evidence>
<feature type="compositionally biased region" description="Basic residues" evidence="7">
    <location>
        <begin position="1749"/>
        <end position="1758"/>
    </location>
</feature>
<feature type="transmembrane region" description="Helical" evidence="8">
    <location>
        <begin position="2347"/>
        <end position="2370"/>
    </location>
</feature>
<dbReference type="SMART" id="SM00642">
    <property type="entry name" value="Aamy"/>
    <property type="match status" value="1"/>
</dbReference>
<keyword evidence="8" id="KW-1133">Transmembrane helix</keyword>
<dbReference type="GO" id="GO:0009277">
    <property type="term" value="C:fungal-type cell wall"/>
    <property type="evidence" value="ECO:0007669"/>
    <property type="project" value="TreeGrafter"/>
</dbReference>
<dbReference type="GO" id="GO:0047657">
    <property type="term" value="F:alpha-1,3-glucan synthase activity"/>
    <property type="evidence" value="ECO:0007669"/>
    <property type="project" value="UniProtKB-EC"/>
</dbReference>
<dbReference type="Pfam" id="PF26111">
    <property type="entry name" value="Ig_Mok13"/>
    <property type="match status" value="1"/>
</dbReference>
<evidence type="ECO:0000313" key="12">
    <source>
        <dbReference type="Proteomes" id="UP001194746"/>
    </source>
</evidence>
<dbReference type="SUPFAM" id="SSF53756">
    <property type="entry name" value="UDP-Glycosyltransferase/glycogen phosphorylase"/>
    <property type="match status" value="1"/>
</dbReference>
<dbReference type="Pfam" id="PF26108">
    <property type="entry name" value="GH_Mok13"/>
    <property type="match status" value="1"/>
</dbReference>
<feature type="transmembrane region" description="Helical" evidence="8">
    <location>
        <begin position="1086"/>
        <end position="1108"/>
    </location>
</feature>
<keyword evidence="9" id="KW-0732">Signal</keyword>
<feature type="transmembrane region" description="Helical" evidence="8">
    <location>
        <begin position="2320"/>
        <end position="2340"/>
    </location>
</feature>
<feature type="transmembrane region" description="Helical" evidence="8">
    <location>
        <begin position="2275"/>
        <end position="2296"/>
    </location>
</feature>
<evidence type="ECO:0000256" key="2">
    <source>
        <dbReference type="ARBA" id="ARBA00012688"/>
    </source>
</evidence>
<feature type="transmembrane region" description="Helical" evidence="8">
    <location>
        <begin position="2242"/>
        <end position="2266"/>
    </location>
</feature>
<dbReference type="Pfam" id="PF13692">
    <property type="entry name" value="Glyco_trans_1_4"/>
    <property type="match status" value="1"/>
</dbReference>
<feature type="transmembrane region" description="Helical" evidence="8">
    <location>
        <begin position="2165"/>
        <end position="2190"/>
    </location>
</feature>
<dbReference type="InterPro" id="IPR058658">
    <property type="entry name" value="Mok11-13/Ags1-like_Ig_2"/>
</dbReference>
<keyword evidence="8" id="KW-0812">Transmembrane</keyword>
<dbReference type="PANTHER" id="PTHR47182">
    <property type="entry name" value="CELL WALL ALPHA-1,3-GLUCAN SYNTHASE AGS1-RELATED"/>
    <property type="match status" value="1"/>
</dbReference>
<keyword evidence="4" id="KW-0808">Transferase</keyword>
<feature type="transmembrane region" description="Helical" evidence="8">
    <location>
        <begin position="2029"/>
        <end position="2046"/>
    </location>
</feature>
<dbReference type="Gene3D" id="3.40.50.2000">
    <property type="entry name" value="Glycogen Phosphorylase B"/>
    <property type="match status" value="2"/>
</dbReference>
<feature type="transmembrane region" description="Helical" evidence="8">
    <location>
        <begin position="2210"/>
        <end position="2230"/>
    </location>
</feature>
<keyword evidence="5" id="KW-0961">Cell wall biogenesis/degradation</keyword>
<dbReference type="FunFam" id="3.40.50.2000:FF:000058">
    <property type="entry name" value="Alpha-1,3-glucan synthase Ags1"/>
    <property type="match status" value="1"/>
</dbReference>
<dbReference type="EMBL" id="VCAU01000034">
    <property type="protein sequence ID" value="KAF9889656.1"/>
    <property type="molecule type" value="Genomic_DNA"/>
</dbReference>
<dbReference type="Pfam" id="PF26122">
    <property type="entry name" value="CBM_Mok13"/>
    <property type="match status" value="1"/>
</dbReference>
<evidence type="ECO:0000256" key="6">
    <source>
        <dbReference type="ARBA" id="ARBA00048960"/>
    </source>
</evidence>
<dbReference type="InterPro" id="IPR058656">
    <property type="entry name" value="Mok11-13/Ags1-like_GH"/>
</dbReference>
<feature type="compositionally biased region" description="Basic and acidic residues" evidence="7">
    <location>
        <begin position="1948"/>
        <end position="1962"/>
    </location>
</feature>
<dbReference type="InterPro" id="IPR058657">
    <property type="entry name" value="Mok11-13/Ags1-like_Ig"/>
</dbReference>
<dbReference type="InterPro" id="IPR058655">
    <property type="entry name" value="Mok11-14/Ags1-like"/>
</dbReference>
<feature type="signal peptide" evidence="9">
    <location>
        <begin position="1"/>
        <end position="25"/>
    </location>
</feature>
<evidence type="ECO:0000256" key="9">
    <source>
        <dbReference type="SAM" id="SignalP"/>
    </source>
</evidence>
<dbReference type="GO" id="GO:0070600">
    <property type="term" value="P:fungal-type cell wall (1-&gt;3)-alpha-glucan biosynthetic process"/>
    <property type="evidence" value="ECO:0007669"/>
    <property type="project" value="TreeGrafter"/>
</dbReference>
<dbReference type="Pfam" id="PF08323">
    <property type="entry name" value="Glyco_transf_5"/>
    <property type="match status" value="1"/>
</dbReference>
<feature type="transmembrane region" description="Helical" evidence="8">
    <location>
        <begin position="2119"/>
        <end position="2140"/>
    </location>
</feature>
<feature type="transmembrane region" description="Helical" evidence="8">
    <location>
        <begin position="2087"/>
        <end position="2107"/>
    </location>
</feature>
<evidence type="ECO:0000256" key="1">
    <source>
        <dbReference type="ARBA" id="ARBA00006122"/>
    </source>
</evidence>
<dbReference type="FunFam" id="3.20.20.80:FF:000073">
    <property type="entry name" value="Alpha-1,3-glucan synthase Ags2"/>
    <property type="match status" value="1"/>
</dbReference>
<protein>
    <recommendedName>
        <fullName evidence="2">alpha-1,3-glucan synthase</fullName>
        <ecNumber evidence="2">2.4.1.183</ecNumber>
    </recommendedName>
</protein>
<feature type="transmembrane region" description="Helical" evidence="8">
    <location>
        <begin position="1995"/>
        <end position="2017"/>
    </location>
</feature>
<accession>A0AAD4CNC1</accession>
<feature type="region of interest" description="Disordered" evidence="7">
    <location>
        <begin position="1654"/>
        <end position="1708"/>
    </location>
</feature>
<keyword evidence="3" id="KW-0328">Glycosyltransferase</keyword>
<dbReference type="Gene3D" id="3.20.20.80">
    <property type="entry name" value="Glycosidases"/>
    <property type="match status" value="1"/>
</dbReference>
<name>A0AAD4CNC1_ASPNN</name>
<keyword evidence="12" id="KW-1185">Reference proteome</keyword>
<dbReference type="InterPro" id="IPR013534">
    <property type="entry name" value="Starch_synth_cat_dom"/>
</dbReference>
<dbReference type="Pfam" id="PF00128">
    <property type="entry name" value="Alpha-amylase"/>
    <property type="match status" value="1"/>
</dbReference>
<feature type="chain" id="PRO_5042132947" description="alpha-1,3-glucan synthase" evidence="9">
    <location>
        <begin position="26"/>
        <end position="2421"/>
    </location>
</feature>
<dbReference type="EC" id="2.4.1.183" evidence="2"/>
<dbReference type="Pfam" id="PF26127">
    <property type="entry name" value="12TM_Mok13"/>
    <property type="match status" value="1"/>
</dbReference>
<evidence type="ECO:0000259" key="10">
    <source>
        <dbReference type="SMART" id="SM00642"/>
    </source>
</evidence>
<comment type="caution">
    <text evidence="11">The sequence shown here is derived from an EMBL/GenBank/DDBJ whole genome shotgun (WGS) entry which is preliminary data.</text>
</comment>
<dbReference type="InterPro" id="IPR058654">
    <property type="entry name" value="Mok11-14/Ags1-like_TM"/>
</dbReference>
<dbReference type="Pfam" id="PF26114">
    <property type="entry name" value="Ig_2_Mok13"/>
    <property type="match status" value="1"/>
</dbReference>
<dbReference type="InterPro" id="IPR006047">
    <property type="entry name" value="GH13_cat_dom"/>
</dbReference>
<evidence type="ECO:0000256" key="7">
    <source>
        <dbReference type="SAM" id="MobiDB-lite"/>
    </source>
</evidence>
<dbReference type="InterPro" id="IPR058659">
    <property type="entry name" value="Mok11-13/Ags1-like_CBM"/>
</dbReference>
<feature type="transmembrane region" description="Helical" evidence="8">
    <location>
        <begin position="2053"/>
        <end position="2075"/>
    </location>
</feature>
<gene>
    <name evidence="11" type="primary">AGS1_1</name>
    <name evidence="11" type="ORF">FE257_007164</name>
</gene>
<feature type="compositionally biased region" description="Polar residues" evidence="7">
    <location>
        <begin position="1698"/>
        <end position="1707"/>
    </location>
</feature>
<dbReference type="InterPro" id="IPR017853">
    <property type="entry name" value="GH"/>
</dbReference>
<organism evidence="11 12">
    <name type="scientific">Aspergillus nanangensis</name>
    <dbReference type="NCBI Taxonomy" id="2582783"/>
    <lineage>
        <taxon>Eukaryota</taxon>
        <taxon>Fungi</taxon>
        <taxon>Dikarya</taxon>
        <taxon>Ascomycota</taxon>
        <taxon>Pezizomycotina</taxon>
        <taxon>Eurotiomycetes</taxon>
        <taxon>Eurotiomycetidae</taxon>
        <taxon>Eurotiales</taxon>
        <taxon>Aspergillaceae</taxon>
        <taxon>Aspergillus</taxon>
        <taxon>Aspergillus subgen. Circumdati</taxon>
    </lineage>
</organism>
<comment type="similarity">
    <text evidence="1">Belongs to the glycosyltransferase group 1 family.</text>
</comment>
<feature type="domain" description="Glycosyl hydrolase family 13 catalytic" evidence="10">
    <location>
        <begin position="67"/>
        <end position="519"/>
    </location>
</feature>
<dbReference type="SUPFAM" id="SSF51445">
    <property type="entry name" value="(Trans)glycosidases"/>
    <property type="match status" value="1"/>
</dbReference>
<dbReference type="Proteomes" id="UP001194746">
    <property type="component" value="Unassembled WGS sequence"/>
</dbReference>
<evidence type="ECO:0000313" key="11">
    <source>
        <dbReference type="EMBL" id="KAF9889656.1"/>
    </source>
</evidence>
<sequence>MEWKFYGALIVGLAVTANCWPYDEAFLDYNTNQNKTATNPADYWGEWPDHQGKYFPSPDNWRFPFYTLFLDRFVNGDPTNDNINGTVFEHDLDSNQMRHGGDAAGLVDTLDYLHGMGIKGIYLAGTILMNQPWGSDGYSALDTTLLDQHFGTIQTWQNAITEIHKRGMYVLFDNTIATMGDLIGFEGHLNTTTPFDEKEHQALWKSDRRYVDFDIGNTYNQSCDYPRFWYENGYPVNQSLLSGLVGCYDSDFDQYGDIEAFGVFPDWQRQLAKFASVQDRLREWNPSVRERLIRHSCLMITMFDIDGFRYDKATQATVDALGDMSMAYRECARKVGKHNFFIAGEITGGNQFGSIYLGRGKQPNQNVTQLDAMLMSNESDPQHFLREPGHEAIDGAAFHYSIYRSLTRFLGMDGHLSAGYDVDLDFITAWGQMLEFNDFVNANTGKFDPRHMYGATNQDVFRWPTVQYGVERQLLGSFITTMLLPGIPLMLWGEEQGFYVLDATASNYIYGRQAMSPATAWKTHGCFALESSQYYKWPIESGREGCHDETVSFDHRDPSHPLRNIFKRMYHLREQFPVLNDGYIVAELSKNTTKVYYPGSNYPESTERETETGMWSVRRDINPDAQDLGSKADNQIVWLVYQNVNRTMTYEFDCSDNETALISPFPANTRVKNLFYPHDELDLVASPKKLGFDGSKEFNGCYPELKMKRYEFRAYVPSSQFQQPRPMITRFVPGHTTFPSGHDAPVLSNVDPDKSETVHIELQFSEEMDCNAVTESLSIVSSTESRKVPTVNEKSINCTTIPIDETSWTGQVPGAWKWSGDLLDVFNGVHRLTVNNASGKEANMSTNAVDHFLFRIGQHDNPMVFSSANYSTSLLHKDPNGTLFIQHHAAGADKYRYSTNWGTTFSEWKTYQGGNDTIDTLAWNGTKKQRWDGEHIRVEYWNRWTGSSAYVQEGDMGWDHPVQRRFPHAHLNGPYNQYGFDGGLDNEIKLDTTDGFWKYHWTSEWPAVAQVNVWGINPDGKPDQSWVLGDVDGDNVLDRMPPSSLSPTLLNITRHPPSPYLSWKMYLSDATLRYTLIPVGHQNAQIAMFVLFWILPLLTGVACVYIFMKSFYKVKFNEVGVSSEKTMIPLALRRKIRQLRLGAGEKSAGLTSLATKSGFMQSTTALGAAGNGKRRMVLIATMEYDIEDWAIKIKIGGLGVMAQLMGKTLGHQDLIWVVPCVGGVEYPVDEVAEPMTVTILGNMYQVEVQYHRLNNITYVLLDSPVFRRQTKSEPYPARMDDLESAIYYSAWNQCIAEAIKRFPIDLYHINDYHGSLAPLYLPGTIPACLSLHNAEFQGLWPMRTQKEKEEVCSVFNLNIETVRRYVQFGEVFNLLHAGASYLQVHQQGFGAVGVSKKYGKRSYARYPIFWGLRKVGNLPNPDPSDVGEWTRGEVPTEEDIRVDPEFEAKRGDLKKQAQEWAGLDQNPDADLLVFVGRWSMQKGVDLIADVMPAVLEARPNVQLICIGPVIDLYGRFAALKLDRMMKLYPGRVFSRPEFTALPPYIFSGAEFALIPSRDEPFGLVAVEFGRKGALGIGARVGGLGQMPGWWYTVESISTSHLLLQFKLAIEAALSSKTETRATMRARSAKQRFPVAQWVQDLEILQTTAIQVHQKEVAKGHARPMTPSLSATPSGAATPVTRAPSPLLSTGLNTPPMHSRQSSYSGRNSLGAYPANAIYSRDPSPAEFDQPDHVGPALQRALSLGVRSGPGHRSRRGRGRPAAEQIAEGDESASEDEGRHSSDDQSVLDYYQEDEYTVTPAQIEEERRARARLTAPRSIAMVQSPMSPGTPGSDQTLLPPSKPFAEAGNRLSSASTLSLDSVVGNKKDFKLQKVDPFFTDGSGEYYRTFEQKLEQLNGANSESQLCIEEFLVKSESQWFDKFRDARLGRFKSPAPSIVRVSPEAASYTGEHRSSGSEGDSHTAYEHDDADDEFLLGKDYVPPTGLKKWMQIKLGDWPVYTIFLALGQIIAANSYQINLLTGEVGQTAEKLYGIATTYAITSVLWWVAFRYCKAIVCLSVPWFLYGIAFLLIGSAHWEADPFTRGWIQNIGSGFYAAASSSGSIFFALNFGDEGGAPVKKWIFRACVIQGLQQVYVIGLWYWGSTLTKASSEGLLSSDTSISNTWKMTAICYPIVVFLWAIGLLLIFGLPNYYRQAPGKVPSFYKSILRRKIVWWSWIAVILQNFFLSAPYGRNWSFLWTSEHASAWQIVVLCVIFFGVLWCLFLWLVSHFSKQHSWFLPVFACGLGAPRFLQIWWGISGIGYYLPWVAGGYTGGALVSRSLWLWLGVLDSIQGLGFGIILLQTLTRMHMLFTLILSQIIGSIATICARGFGPNNVGPGPISPDITKGVDSIANAWFWVALFCQLLVCAGFLLFFRKEQLSKP</sequence>
<proteinExistence type="inferred from homology"/>
<evidence type="ECO:0000256" key="5">
    <source>
        <dbReference type="ARBA" id="ARBA00023316"/>
    </source>
</evidence>
<dbReference type="CDD" id="cd11323">
    <property type="entry name" value="AmyAc_AGS"/>
    <property type="match status" value="1"/>
</dbReference>
<dbReference type="PANTHER" id="PTHR47182:SF7">
    <property type="entry name" value="ALPHA-1,3-GLUCAN SYNTHASE"/>
    <property type="match status" value="1"/>
</dbReference>
<reference evidence="11" key="2">
    <citation type="submission" date="2020-02" db="EMBL/GenBank/DDBJ databases">
        <authorList>
            <person name="Gilchrist C.L.M."/>
            <person name="Chooi Y.-H."/>
        </authorList>
    </citation>
    <scope>NUCLEOTIDE SEQUENCE</scope>
    <source>
        <strain evidence="11">MST-FP2251</strain>
    </source>
</reference>
<reference evidence="11" key="1">
    <citation type="journal article" date="2019" name="Beilstein J. Org. Chem.">
        <title>Nanangenines: drimane sesquiterpenoids as the dominant metabolite cohort of a novel Australian fungus, Aspergillus nanangensis.</title>
        <authorList>
            <person name="Lacey H.J."/>
            <person name="Gilchrist C.L.M."/>
            <person name="Crombie A."/>
            <person name="Kalaitzis J.A."/>
            <person name="Vuong D."/>
            <person name="Rutledge P.J."/>
            <person name="Turner P."/>
            <person name="Pitt J.I."/>
            <person name="Lacey E."/>
            <person name="Chooi Y.H."/>
            <person name="Piggott A.M."/>
        </authorList>
    </citation>
    <scope>NUCLEOTIDE SEQUENCE</scope>
    <source>
        <strain evidence="11">MST-FP2251</strain>
    </source>
</reference>
<evidence type="ECO:0000256" key="3">
    <source>
        <dbReference type="ARBA" id="ARBA00022676"/>
    </source>
</evidence>
<feature type="transmembrane region" description="Helical" evidence="8">
    <location>
        <begin position="2390"/>
        <end position="2413"/>
    </location>
</feature>
<feature type="region of interest" description="Disordered" evidence="7">
    <location>
        <begin position="1743"/>
        <end position="1789"/>
    </location>
</feature>
<dbReference type="FunFam" id="3.40.50.2000:FF:000052">
    <property type="entry name" value="Alpha-1,3-glucan synthase Ags2"/>
    <property type="match status" value="1"/>
</dbReference>